<organism evidence="3 4">
    <name type="scientific">Podospora pseudopauciseta</name>
    <dbReference type="NCBI Taxonomy" id="2093780"/>
    <lineage>
        <taxon>Eukaryota</taxon>
        <taxon>Fungi</taxon>
        <taxon>Dikarya</taxon>
        <taxon>Ascomycota</taxon>
        <taxon>Pezizomycotina</taxon>
        <taxon>Sordariomycetes</taxon>
        <taxon>Sordariomycetidae</taxon>
        <taxon>Sordariales</taxon>
        <taxon>Podosporaceae</taxon>
        <taxon>Podospora</taxon>
    </lineage>
</organism>
<dbReference type="RefSeq" id="XP_062768212.1">
    <property type="nucleotide sequence ID" value="XM_062905541.1"/>
</dbReference>
<evidence type="ECO:0000313" key="3">
    <source>
        <dbReference type="EMBL" id="KAK4669542.1"/>
    </source>
</evidence>
<feature type="compositionally biased region" description="Basic residues" evidence="1">
    <location>
        <begin position="218"/>
        <end position="229"/>
    </location>
</feature>
<keyword evidence="4" id="KW-1185">Reference proteome</keyword>
<dbReference type="GeneID" id="87925531"/>
<protein>
    <submittedName>
        <fullName evidence="3">Protein phosphatase regulator</fullName>
    </submittedName>
</protein>
<keyword evidence="2" id="KW-0472">Membrane</keyword>
<feature type="region of interest" description="Disordered" evidence="1">
    <location>
        <begin position="197"/>
        <end position="264"/>
    </location>
</feature>
<feature type="transmembrane region" description="Helical" evidence="2">
    <location>
        <begin position="60"/>
        <end position="82"/>
    </location>
</feature>
<keyword evidence="2" id="KW-0812">Transmembrane</keyword>
<feature type="compositionally biased region" description="Basic and acidic residues" evidence="1">
    <location>
        <begin position="230"/>
        <end position="248"/>
    </location>
</feature>
<keyword evidence="2" id="KW-1133">Transmembrane helix</keyword>
<feature type="transmembrane region" description="Helical" evidence="2">
    <location>
        <begin position="156"/>
        <end position="181"/>
    </location>
</feature>
<dbReference type="Proteomes" id="UP001326199">
    <property type="component" value="Unassembled WGS sequence"/>
</dbReference>
<evidence type="ECO:0000313" key="4">
    <source>
        <dbReference type="Proteomes" id="UP001326199"/>
    </source>
</evidence>
<comment type="caution">
    <text evidence="3">The sequence shown here is derived from an EMBL/GenBank/DDBJ whole genome shotgun (WGS) entry which is preliminary data.</text>
</comment>
<evidence type="ECO:0000256" key="1">
    <source>
        <dbReference type="SAM" id="MobiDB-lite"/>
    </source>
</evidence>
<reference evidence="3 4" key="1">
    <citation type="journal article" date="2023" name="bioRxiv">
        <title>High-quality genome assemblies of four members of thePodospora anserinaspecies complex.</title>
        <authorList>
            <person name="Ament-Velasquez S.L."/>
            <person name="Vogan A.A."/>
            <person name="Wallerman O."/>
            <person name="Hartmann F."/>
            <person name="Gautier V."/>
            <person name="Silar P."/>
            <person name="Giraud T."/>
            <person name="Johannesson H."/>
        </authorList>
    </citation>
    <scope>NUCLEOTIDE SEQUENCE [LARGE SCALE GENOMIC DNA]</scope>
    <source>
        <strain evidence="3 4">CBS 411.78</strain>
    </source>
</reference>
<sequence length="283" mass="32339">MNSRLGNMLKMPPIWNWEQLTDTIWIAWSWFWSGAAALCSDVLYSKGPRKHTSWLCRLDIWVKITMSVIGLALTCTGIWAAVSSVIEAKTANELAQWTSTKDFVEFCESHNFDASSCMSARNKTLPPPPGFSLLRWRSLSVSLWGSNSTPEESQHYSLHIISILCFVIGAIFLVIVIGTALRRISFGPSHHSSNLPLAHSSDELTENNDRIVQEVGPRHRKSTGRRRREARQDRISRYRTIESNHTVDDDTSSDELYTHGEDTRRSRLRLRRRVKRVVTDENV</sequence>
<name>A0ABR0HN74_9PEZI</name>
<proteinExistence type="predicted"/>
<dbReference type="EMBL" id="JAFFHB010000002">
    <property type="protein sequence ID" value="KAK4669542.1"/>
    <property type="molecule type" value="Genomic_DNA"/>
</dbReference>
<gene>
    <name evidence="3" type="primary">REG1_1</name>
    <name evidence="3" type="ORF">QC763_0033590</name>
</gene>
<evidence type="ECO:0000256" key="2">
    <source>
        <dbReference type="SAM" id="Phobius"/>
    </source>
</evidence>
<accession>A0ABR0HN74</accession>